<feature type="region of interest" description="Disordered" evidence="3">
    <location>
        <begin position="141"/>
        <end position="177"/>
    </location>
</feature>
<feature type="compositionally biased region" description="Gly residues" evidence="3">
    <location>
        <begin position="32"/>
        <end position="41"/>
    </location>
</feature>
<dbReference type="VEuPathDB" id="FungiDB:H257_06616"/>
<feature type="region of interest" description="Disordered" evidence="3">
    <location>
        <begin position="15"/>
        <end position="57"/>
    </location>
</feature>
<dbReference type="SUPFAM" id="SSF54928">
    <property type="entry name" value="RNA-binding domain, RBD"/>
    <property type="match status" value="1"/>
</dbReference>
<dbReference type="GO" id="GO:0006406">
    <property type="term" value="P:mRNA export from nucleus"/>
    <property type="evidence" value="ECO:0007669"/>
    <property type="project" value="TreeGrafter"/>
</dbReference>
<dbReference type="Gene3D" id="3.30.70.330">
    <property type="match status" value="1"/>
</dbReference>
<dbReference type="InterPro" id="IPR051229">
    <property type="entry name" value="ALYREF_mRNA_export"/>
</dbReference>
<dbReference type="PANTHER" id="PTHR19965">
    <property type="entry name" value="RNA AND EXPORT FACTOR BINDING PROTEIN"/>
    <property type="match status" value="1"/>
</dbReference>
<dbReference type="EMBL" id="QUTB01012492">
    <property type="protein sequence ID" value="RHY33451.1"/>
    <property type="molecule type" value="Genomic_DNA"/>
</dbReference>
<keyword evidence="1 2" id="KW-0694">RNA-binding</keyword>
<dbReference type="PROSITE" id="PS50102">
    <property type="entry name" value="RRM"/>
    <property type="match status" value="1"/>
</dbReference>
<feature type="domain" description="RRM" evidence="4">
    <location>
        <begin position="63"/>
        <end position="140"/>
    </location>
</feature>
<feature type="compositionally biased region" description="Basic residues" evidence="3">
    <location>
        <begin position="43"/>
        <end position="55"/>
    </location>
</feature>
<feature type="compositionally biased region" description="Basic and acidic residues" evidence="3">
    <location>
        <begin position="15"/>
        <end position="31"/>
    </location>
</feature>
<evidence type="ECO:0000313" key="6">
    <source>
        <dbReference type="Proteomes" id="UP000283543"/>
    </source>
</evidence>
<reference evidence="5 6" key="1">
    <citation type="submission" date="2018-08" db="EMBL/GenBank/DDBJ databases">
        <title>Aphanomyces genome sequencing and annotation.</title>
        <authorList>
            <person name="Minardi D."/>
            <person name="Oidtmann B."/>
            <person name="Van Der Giezen M."/>
            <person name="Studholme D.J."/>
        </authorList>
    </citation>
    <scope>NUCLEOTIDE SEQUENCE [LARGE SCALE GENOMIC DNA]</scope>
    <source>
        <strain evidence="5 6">Si</strain>
    </source>
</reference>
<sequence>MSSLLNSLDMSLDDLIDKKKSSSNKPAREGRSGGGGGGGGPVRRNRANTGRGRRRVNNEEAGHKIFVTNLKFDVLEDDLKELFGTVGKVSKAEIVYDKSGRSKGTARVWFVRRNDAEQAVKRYDGRLLDDQALKIVLDDAATSGNGNANPRNNNSSQRRHNSNDGNNVRQGVFGTALDDNDEPRFNVTFEFVHARSVL</sequence>
<dbReference type="InterPro" id="IPR012677">
    <property type="entry name" value="Nucleotide-bd_a/b_plait_sf"/>
</dbReference>
<comment type="caution">
    <text evidence="5">The sequence shown here is derived from an EMBL/GenBank/DDBJ whole genome shotgun (WGS) entry which is preliminary data.</text>
</comment>
<feature type="compositionally biased region" description="Low complexity" evidence="3">
    <location>
        <begin position="145"/>
        <end position="156"/>
    </location>
</feature>
<dbReference type="AlphaFoldDB" id="A0A3R6VFU2"/>
<evidence type="ECO:0000256" key="1">
    <source>
        <dbReference type="ARBA" id="ARBA00022884"/>
    </source>
</evidence>
<evidence type="ECO:0000259" key="4">
    <source>
        <dbReference type="PROSITE" id="PS50102"/>
    </source>
</evidence>
<name>A0A3R6VFU2_APHAT</name>
<evidence type="ECO:0000256" key="3">
    <source>
        <dbReference type="SAM" id="MobiDB-lite"/>
    </source>
</evidence>
<organism evidence="5 6">
    <name type="scientific">Aphanomyces astaci</name>
    <name type="common">Crayfish plague agent</name>
    <dbReference type="NCBI Taxonomy" id="112090"/>
    <lineage>
        <taxon>Eukaryota</taxon>
        <taxon>Sar</taxon>
        <taxon>Stramenopiles</taxon>
        <taxon>Oomycota</taxon>
        <taxon>Saprolegniomycetes</taxon>
        <taxon>Saprolegniales</taxon>
        <taxon>Verrucalvaceae</taxon>
        <taxon>Aphanomyces</taxon>
    </lineage>
</organism>
<gene>
    <name evidence="5" type="ORF">DYB34_001340</name>
</gene>
<dbReference type="InterPro" id="IPR035979">
    <property type="entry name" value="RBD_domain_sf"/>
</dbReference>
<dbReference type="InterPro" id="IPR000504">
    <property type="entry name" value="RRM_dom"/>
</dbReference>
<protein>
    <recommendedName>
        <fullName evidence="4">RRM domain-containing protein</fullName>
    </recommendedName>
</protein>
<dbReference type="GO" id="GO:0003729">
    <property type="term" value="F:mRNA binding"/>
    <property type="evidence" value="ECO:0007669"/>
    <property type="project" value="TreeGrafter"/>
</dbReference>
<dbReference type="SMART" id="SM00360">
    <property type="entry name" value="RRM"/>
    <property type="match status" value="1"/>
</dbReference>
<dbReference type="Proteomes" id="UP000283543">
    <property type="component" value="Unassembled WGS sequence"/>
</dbReference>
<dbReference type="GO" id="GO:0005634">
    <property type="term" value="C:nucleus"/>
    <property type="evidence" value="ECO:0007669"/>
    <property type="project" value="TreeGrafter"/>
</dbReference>
<dbReference type="CDD" id="cd12418">
    <property type="entry name" value="RRM_Aly_REF_like"/>
    <property type="match status" value="1"/>
</dbReference>
<evidence type="ECO:0000313" key="5">
    <source>
        <dbReference type="EMBL" id="RHY33451.1"/>
    </source>
</evidence>
<dbReference type="Pfam" id="PF00076">
    <property type="entry name" value="RRM_1"/>
    <property type="match status" value="1"/>
</dbReference>
<proteinExistence type="predicted"/>
<evidence type="ECO:0000256" key="2">
    <source>
        <dbReference type="PROSITE-ProRule" id="PRU00176"/>
    </source>
</evidence>
<dbReference type="PANTHER" id="PTHR19965:SF35">
    <property type="entry name" value="RNA ANNEALING PROTEIN YRA1"/>
    <property type="match status" value="1"/>
</dbReference>
<accession>A0A3R6VFU2</accession>